<reference evidence="1 2" key="1">
    <citation type="submission" date="2020-10" db="EMBL/GenBank/DDBJ databases">
        <title>Identification of Nocardia species via Next-generation sequencing and recognition of intraspecies genetic diversity.</title>
        <authorList>
            <person name="Li P."/>
            <person name="Li P."/>
            <person name="Lu B."/>
        </authorList>
    </citation>
    <scope>NUCLEOTIDE SEQUENCE [LARGE SCALE GENOMIC DNA]</scope>
    <source>
        <strain evidence="1 2">BJ06-0143</strain>
    </source>
</reference>
<accession>A0ABS0D597</accession>
<sequence>MAFIRKVRTASGATAVQIAEKNGRRNKILEHVGSAHTDAELAALVETARARLLAGQQKLDLDMGGVEPGAARITGKRARWLIEAVTTGWREQVASRSAFLSFSSFRLQQEDADEHVCASNPHLLLNGPERRLAHPARLTD</sequence>
<organism evidence="1 2">
    <name type="scientific">Nocardia higoensis</name>
    <dbReference type="NCBI Taxonomy" id="228599"/>
    <lineage>
        <taxon>Bacteria</taxon>
        <taxon>Bacillati</taxon>
        <taxon>Actinomycetota</taxon>
        <taxon>Actinomycetes</taxon>
        <taxon>Mycobacteriales</taxon>
        <taxon>Nocardiaceae</taxon>
        <taxon>Nocardia</taxon>
    </lineage>
</organism>
<dbReference type="RefSeq" id="WP_195000535.1">
    <property type="nucleotide sequence ID" value="NZ_JADLQN010000001.1"/>
</dbReference>
<evidence type="ECO:0000313" key="1">
    <source>
        <dbReference type="EMBL" id="MBF6353655.1"/>
    </source>
</evidence>
<protein>
    <recommendedName>
        <fullName evidence="3">Transposase</fullName>
    </recommendedName>
</protein>
<name>A0ABS0D597_9NOCA</name>
<dbReference type="Proteomes" id="UP000707731">
    <property type="component" value="Unassembled WGS sequence"/>
</dbReference>
<keyword evidence="2" id="KW-1185">Reference proteome</keyword>
<dbReference type="EMBL" id="JADLQN010000001">
    <property type="protein sequence ID" value="MBF6353655.1"/>
    <property type="molecule type" value="Genomic_DNA"/>
</dbReference>
<comment type="caution">
    <text evidence="1">The sequence shown here is derived from an EMBL/GenBank/DDBJ whole genome shotgun (WGS) entry which is preliminary data.</text>
</comment>
<gene>
    <name evidence="1" type="ORF">IU449_03670</name>
</gene>
<evidence type="ECO:0008006" key="3">
    <source>
        <dbReference type="Google" id="ProtNLM"/>
    </source>
</evidence>
<evidence type="ECO:0000313" key="2">
    <source>
        <dbReference type="Proteomes" id="UP000707731"/>
    </source>
</evidence>
<proteinExistence type="predicted"/>